<evidence type="ECO:0000259" key="5">
    <source>
        <dbReference type="PROSITE" id="PS50977"/>
    </source>
</evidence>
<dbReference type="Proteomes" id="UP000065151">
    <property type="component" value="Chromosome"/>
</dbReference>
<dbReference type="Pfam" id="PF17754">
    <property type="entry name" value="TetR_C_14"/>
    <property type="match status" value="1"/>
</dbReference>
<feature type="domain" description="HTH tetR-type" evidence="5">
    <location>
        <begin position="17"/>
        <end position="77"/>
    </location>
</feature>
<dbReference type="PROSITE" id="PS50977">
    <property type="entry name" value="HTH_TETR_2"/>
    <property type="match status" value="1"/>
</dbReference>
<name>A0A0U3Q5H8_9MICC</name>
<dbReference type="PANTHER" id="PTHR30055:SF238">
    <property type="entry name" value="MYCOFACTOCIN BIOSYNTHESIS TRANSCRIPTIONAL REGULATOR MFTR-RELATED"/>
    <property type="match status" value="1"/>
</dbReference>
<dbReference type="PANTHER" id="PTHR30055">
    <property type="entry name" value="HTH-TYPE TRANSCRIPTIONAL REGULATOR RUTR"/>
    <property type="match status" value="1"/>
</dbReference>
<dbReference type="KEGG" id="psul:AU252_04230"/>
<dbReference type="AlphaFoldDB" id="A0A0U3Q5H8"/>
<dbReference type="GO" id="GO:0000976">
    <property type="term" value="F:transcription cis-regulatory region binding"/>
    <property type="evidence" value="ECO:0007669"/>
    <property type="project" value="TreeGrafter"/>
</dbReference>
<gene>
    <name evidence="6" type="ORF">AU252_04230</name>
</gene>
<dbReference type="EMBL" id="CP013747">
    <property type="protein sequence ID" value="ALV40474.1"/>
    <property type="molecule type" value="Genomic_DNA"/>
</dbReference>
<dbReference type="Gene3D" id="1.10.357.10">
    <property type="entry name" value="Tetracycline Repressor, domain 2"/>
    <property type="match status" value="1"/>
</dbReference>
<evidence type="ECO:0000313" key="7">
    <source>
        <dbReference type="Proteomes" id="UP000065151"/>
    </source>
</evidence>
<evidence type="ECO:0000256" key="3">
    <source>
        <dbReference type="ARBA" id="ARBA00023163"/>
    </source>
</evidence>
<evidence type="ECO:0000256" key="1">
    <source>
        <dbReference type="ARBA" id="ARBA00023015"/>
    </source>
</evidence>
<keyword evidence="1" id="KW-0805">Transcription regulation</keyword>
<accession>A0A0U3Q5H8</accession>
<evidence type="ECO:0000256" key="4">
    <source>
        <dbReference type="PROSITE-ProRule" id="PRU00335"/>
    </source>
</evidence>
<dbReference type="InterPro" id="IPR023772">
    <property type="entry name" value="DNA-bd_HTH_TetR-type_CS"/>
</dbReference>
<keyword evidence="3" id="KW-0804">Transcription</keyword>
<dbReference type="PROSITE" id="PS01081">
    <property type="entry name" value="HTH_TETR_1"/>
    <property type="match status" value="1"/>
</dbReference>
<dbReference type="InterPro" id="IPR041347">
    <property type="entry name" value="MftR_C"/>
</dbReference>
<protein>
    <submittedName>
        <fullName evidence="6">TetR family transcriptional regulator</fullName>
    </submittedName>
</protein>
<keyword evidence="2 4" id="KW-0238">DNA-binding</keyword>
<dbReference type="SUPFAM" id="SSF46689">
    <property type="entry name" value="Homeodomain-like"/>
    <property type="match status" value="1"/>
</dbReference>
<evidence type="ECO:0000313" key="6">
    <source>
        <dbReference type="EMBL" id="ALV40474.1"/>
    </source>
</evidence>
<dbReference type="RefSeq" id="WP_058929650.1">
    <property type="nucleotide sequence ID" value="NZ_CP013747.1"/>
</dbReference>
<dbReference type="InterPro" id="IPR009057">
    <property type="entry name" value="Homeodomain-like_sf"/>
</dbReference>
<evidence type="ECO:0000256" key="2">
    <source>
        <dbReference type="ARBA" id="ARBA00023125"/>
    </source>
</evidence>
<dbReference type="Gene3D" id="1.10.10.60">
    <property type="entry name" value="Homeodomain-like"/>
    <property type="match status" value="1"/>
</dbReference>
<dbReference type="Pfam" id="PF00440">
    <property type="entry name" value="TetR_N"/>
    <property type="match status" value="1"/>
</dbReference>
<sequence length="219" mass="23542">MENSANIDGGLRERKRQQTRQAVTAVARSLTAAKGLNGFTVEEVCEEVGISRRTFFNYFPTKEDAILGHHDDEHPGELMAGFLAGGGEPGTISESLLADLIQLTLDIWASKVDSEPATDVRQLIAAIKKEPQLVAKIVGISAEREAASRQLIAQREGVPADHPVVVMAVTAITAVAHHAHGTYFSASNTRSFPELLLEDARALKTLFAQNLPTTSKGSS</sequence>
<dbReference type="InterPro" id="IPR050109">
    <property type="entry name" value="HTH-type_TetR-like_transc_reg"/>
</dbReference>
<proteinExistence type="predicted"/>
<organism evidence="6">
    <name type="scientific">Pseudarthrobacter sulfonivorans</name>
    <dbReference type="NCBI Taxonomy" id="121292"/>
    <lineage>
        <taxon>Bacteria</taxon>
        <taxon>Bacillati</taxon>
        <taxon>Actinomycetota</taxon>
        <taxon>Actinomycetes</taxon>
        <taxon>Micrococcales</taxon>
        <taxon>Micrococcaceae</taxon>
        <taxon>Pseudarthrobacter</taxon>
    </lineage>
</organism>
<feature type="DNA-binding region" description="H-T-H motif" evidence="4">
    <location>
        <begin position="40"/>
        <end position="59"/>
    </location>
</feature>
<dbReference type="STRING" id="121292.AU252_04230"/>
<dbReference type="InterPro" id="IPR001647">
    <property type="entry name" value="HTH_TetR"/>
</dbReference>
<dbReference type="GO" id="GO:0003700">
    <property type="term" value="F:DNA-binding transcription factor activity"/>
    <property type="evidence" value="ECO:0007669"/>
    <property type="project" value="TreeGrafter"/>
</dbReference>
<reference evidence="6 7" key="1">
    <citation type="submission" date="2015-12" db="EMBL/GenBank/DDBJ databases">
        <authorList>
            <person name="Shamseldin A."/>
            <person name="Moawad H."/>
            <person name="Abd El-Rahim W.M."/>
            <person name="Sadowsky M.J."/>
        </authorList>
    </citation>
    <scope>NUCLEOTIDE SEQUENCE [LARGE SCALE GENOMIC DNA]</scope>
    <source>
        <strain evidence="6 7">Ar51</strain>
    </source>
</reference>